<dbReference type="Proteomes" id="UP000838756">
    <property type="component" value="Unassembled WGS sequence"/>
</dbReference>
<proteinExistence type="predicted"/>
<name>A0A8S4RSN0_9NEOP</name>
<protein>
    <submittedName>
        <fullName evidence="1">Jg6368 protein</fullName>
    </submittedName>
</protein>
<keyword evidence="2" id="KW-1185">Reference proteome</keyword>
<comment type="caution">
    <text evidence="1">The sequence shown here is derived from an EMBL/GenBank/DDBJ whole genome shotgun (WGS) entry which is preliminary data.</text>
</comment>
<dbReference type="AlphaFoldDB" id="A0A8S4RSN0"/>
<gene>
    <name evidence="1" type="primary">jg6368</name>
    <name evidence="1" type="ORF">PAEG_LOCUS16726</name>
</gene>
<organism evidence="1 2">
    <name type="scientific">Pararge aegeria aegeria</name>
    <dbReference type="NCBI Taxonomy" id="348720"/>
    <lineage>
        <taxon>Eukaryota</taxon>
        <taxon>Metazoa</taxon>
        <taxon>Ecdysozoa</taxon>
        <taxon>Arthropoda</taxon>
        <taxon>Hexapoda</taxon>
        <taxon>Insecta</taxon>
        <taxon>Pterygota</taxon>
        <taxon>Neoptera</taxon>
        <taxon>Endopterygota</taxon>
        <taxon>Lepidoptera</taxon>
        <taxon>Glossata</taxon>
        <taxon>Ditrysia</taxon>
        <taxon>Papilionoidea</taxon>
        <taxon>Nymphalidae</taxon>
        <taxon>Satyrinae</taxon>
        <taxon>Satyrini</taxon>
        <taxon>Parargina</taxon>
        <taxon>Pararge</taxon>
    </lineage>
</organism>
<evidence type="ECO:0000313" key="1">
    <source>
        <dbReference type="EMBL" id="CAH2240114.1"/>
    </source>
</evidence>
<accession>A0A8S4RSN0</accession>
<sequence length="152" mass="17077">MRLLILLHSPLNTIRGVNNSSLCRACVSADETPTHVMLESKGVADQRKAYMEFPATFLIVRDLRKAAREIKKETLFSQLNLSIPYLDWWEASALASYHPAGQDMWLSDVAFPVGCRVESIKPRNCKGKAKPRRPTASFTAFKFASRGEGETF</sequence>
<reference evidence="1" key="1">
    <citation type="submission" date="2022-03" db="EMBL/GenBank/DDBJ databases">
        <authorList>
            <person name="Lindestad O."/>
        </authorList>
    </citation>
    <scope>NUCLEOTIDE SEQUENCE</scope>
</reference>
<dbReference type="OrthoDB" id="5419617at2759"/>
<dbReference type="EMBL" id="CAKXAJ010025470">
    <property type="protein sequence ID" value="CAH2240114.1"/>
    <property type="molecule type" value="Genomic_DNA"/>
</dbReference>
<evidence type="ECO:0000313" key="2">
    <source>
        <dbReference type="Proteomes" id="UP000838756"/>
    </source>
</evidence>